<protein>
    <recommendedName>
        <fullName evidence="6">Protein kinase domain-containing protein</fullName>
    </recommendedName>
</protein>
<evidence type="ECO:0000256" key="5">
    <source>
        <dbReference type="SAM" id="MobiDB-lite"/>
    </source>
</evidence>
<evidence type="ECO:0000256" key="4">
    <source>
        <dbReference type="ARBA" id="ARBA00047951"/>
    </source>
</evidence>
<reference evidence="7 8" key="1">
    <citation type="submission" date="2018-02" db="EMBL/GenBank/DDBJ databases">
        <title>Draft genome of wild Prunus yedoensis var. nudiflora.</title>
        <authorList>
            <person name="Baek S."/>
            <person name="Kim J.-H."/>
            <person name="Choi K."/>
            <person name="Kim G.-B."/>
            <person name="Cho A."/>
            <person name="Jang H."/>
            <person name="Shin C.-H."/>
            <person name="Yu H.-J."/>
            <person name="Mun J.-H."/>
        </authorList>
    </citation>
    <scope>NUCLEOTIDE SEQUENCE [LARGE SCALE GENOMIC DNA]</scope>
    <source>
        <strain evidence="8">cv. Jeju island</strain>
        <tissue evidence="7">Leaf</tissue>
    </source>
</reference>
<dbReference type="GO" id="GO:0005524">
    <property type="term" value="F:ATP binding"/>
    <property type="evidence" value="ECO:0007669"/>
    <property type="project" value="UniProtKB-KW"/>
</dbReference>
<dbReference type="Gene3D" id="1.10.510.10">
    <property type="entry name" value="Transferase(Phosphotransferase) domain 1"/>
    <property type="match status" value="1"/>
</dbReference>
<dbReference type="PROSITE" id="PS00108">
    <property type="entry name" value="PROTEIN_KINASE_ST"/>
    <property type="match status" value="1"/>
</dbReference>
<dbReference type="OrthoDB" id="1163554at2759"/>
<evidence type="ECO:0000256" key="2">
    <source>
        <dbReference type="ARBA" id="ARBA00022840"/>
    </source>
</evidence>
<sequence>MPIIHGDVKTANILLDENFTAKVSDFGASSLAERWQKSGGVMEEVRRSTCDGQERKEGERELGEAERRT</sequence>
<proteinExistence type="predicted"/>
<dbReference type="InterPro" id="IPR008271">
    <property type="entry name" value="Ser/Thr_kinase_AS"/>
</dbReference>
<dbReference type="GO" id="GO:0007166">
    <property type="term" value="P:cell surface receptor signaling pathway"/>
    <property type="evidence" value="ECO:0007669"/>
    <property type="project" value="InterPro"/>
</dbReference>
<organism evidence="7 8">
    <name type="scientific">Prunus yedoensis var. nudiflora</name>
    <dbReference type="NCBI Taxonomy" id="2094558"/>
    <lineage>
        <taxon>Eukaryota</taxon>
        <taxon>Viridiplantae</taxon>
        <taxon>Streptophyta</taxon>
        <taxon>Embryophyta</taxon>
        <taxon>Tracheophyta</taxon>
        <taxon>Spermatophyta</taxon>
        <taxon>Magnoliopsida</taxon>
        <taxon>eudicotyledons</taxon>
        <taxon>Gunneridae</taxon>
        <taxon>Pentapetalae</taxon>
        <taxon>rosids</taxon>
        <taxon>fabids</taxon>
        <taxon>Rosales</taxon>
        <taxon>Rosaceae</taxon>
        <taxon>Amygdaloideae</taxon>
        <taxon>Amygdaleae</taxon>
        <taxon>Prunus</taxon>
    </lineage>
</organism>
<name>A0A314ZA89_PRUYE</name>
<comment type="caution">
    <text evidence="7">The sequence shown here is derived from an EMBL/GenBank/DDBJ whole genome shotgun (WGS) entry which is preliminary data.</text>
</comment>
<dbReference type="GO" id="GO:0005886">
    <property type="term" value="C:plasma membrane"/>
    <property type="evidence" value="ECO:0007669"/>
    <property type="project" value="TreeGrafter"/>
</dbReference>
<dbReference type="InterPro" id="IPR000719">
    <property type="entry name" value="Prot_kinase_dom"/>
</dbReference>
<dbReference type="SUPFAM" id="SSF56112">
    <property type="entry name" value="Protein kinase-like (PK-like)"/>
    <property type="match status" value="1"/>
</dbReference>
<keyword evidence="8" id="KW-1185">Reference proteome</keyword>
<feature type="region of interest" description="Disordered" evidence="5">
    <location>
        <begin position="43"/>
        <end position="69"/>
    </location>
</feature>
<evidence type="ECO:0000313" key="8">
    <source>
        <dbReference type="Proteomes" id="UP000250321"/>
    </source>
</evidence>
<dbReference type="GO" id="GO:0004674">
    <property type="term" value="F:protein serine/threonine kinase activity"/>
    <property type="evidence" value="ECO:0007669"/>
    <property type="project" value="TreeGrafter"/>
</dbReference>
<dbReference type="InterPro" id="IPR001245">
    <property type="entry name" value="Ser-Thr/Tyr_kinase_cat_dom"/>
</dbReference>
<dbReference type="Proteomes" id="UP000250321">
    <property type="component" value="Unassembled WGS sequence"/>
</dbReference>
<evidence type="ECO:0000256" key="1">
    <source>
        <dbReference type="ARBA" id="ARBA00022741"/>
    </source>
</evidence>
<accession>A0A314ZA89</accession>
<dbReference type="PANTHER" id="PTHR27005:SF468">
    <property type="entry name" value="OS01G0310500 PROTEIN"/>
    <property type="match status" value="1"/>
</dbReference>
<dbReference type="PROSITE" id="PS50011">
    <property type="entry name" value="PROTEIN_KINASE_DOM"/>
    <property type="match status" value="1"/>
</dbReference>
<evidence type="ECO:0000259" key="6">
    <source>
        <dbReference type="PROSITE" id="PS50011"/>
    </source>
</evidence>
<keyword evidence="2" id="KW-0067">ATP-binding</keyword>
<dbReference type="PANTHER" id="PTHR27005">
    <property type="entry name" value="WALL-ASSOCIATED RECEPTOR KINASE-LIKE 21"/>
    <property type="match status" value="1"/>
</dbReference>
<keyword evidence="1" id="KW-0547">Nucleotide-binding</keyword>
<comment type="catalytic activity">
    <reaction evidence="3">
        <text>L-seryl-[protein] + ATP = O-phospho-L-seryl-[protein] + ADP + H(+)</text>
        <dbReference type="Rhea" id="RHEA:17989"/>
        <dbReference type="Rhea" id="RHEA-COMP:9863"/>
        <dbReference type="Rhea" id="RHEA-COMP:11604"/>
        <dbReference type="ChEBI" id="CHEBI:15378"/>
        <dbReference type="ChEBI" id="CHEBI:29999"/>
        <dbReference type="ChEBI" id="CHEBI:30616"/>
        <dbReference type="ChEBI" id="CHEBI:83421"/>
        <dbReference type="ChEBI" id="CHEBI:456216"/>
    </reaction>
</comment>
<comment type="catalytic activity">
    <reaction evidence="4">
        <text>L-threonyl-[protein] + ATP = O-phospho-L-threonyl-[protein] + ADP + H(+)</text>
        <dbReference type="Rhea" id="RHEA:46608"/>
        <dbReference type="Rhea" id="RHEA-COMP:11060"/>
        <dbReference type="Rhea" id="RHEA-COMP:11605"/>
        <dbReference type="ChEBI" id="CHEBI:15378"/>
        <dbReference type="ChEBI" id="CHEBI:30013"/>
        <dbReference type="ChEBI" id="CHEBI:30616"/>
        <dbReference type="ChEBI" id="CHEBI:61977"/>
        <dbReference type="ChEBI" id="CHEBI:456216"/>
    </reaction>
</comment>
<dbReference type="Pfam" id="PF07714">
    <property type="entry name" value="PK_Tyr_Ser-Thr"/>
    <property type="match status" value="1"/>
</dbReference>
<dbReference type="InterPro" id="IPR045274">
    <property type="entry name" value="WAK-like"/>
</dbReference>
<evidence type="ECO:0000256" key="3">
    <source>
        <dbReference type="ARBA" id="ARBA00047558"/>
    </source>
</evidence>
<dbReference type="AlphaFoldDB" id="A0A314ZA89"/>
<evidence type="ECO:0000313" key="7">
    <source>
        <dbReference type="EMBL" id="PQQ15393.1"/>
    </source>
</evidence>
<feature type="domain" description="Protein kinase" evidence="6">
    <location>
        <begin position="1"/>
        <end position="69"/>
    </location>
</feature>
<gene>
    <name evidence="7" type="ORF">Pyn_39403</name>
</gene>
<dbReference type="EMBL" id="PJQY01000229">
    <property type="protein sequence ID" value="PQQ15393.1"/>
    <property type="molecule type" value="Genomic_DNA"/>
</dbReference>
<dbReference type="InterPro" id="IPR011009">
    <property type="entry name" value="Kinase-like_dom_sf"/>
</dbReference>